<reference evidence="6 7" key="1">
    <citation type="journal article" date="2016" name="Nat. Commun.">
        <title>Thousands of microbial genomes shed light on interconnected biogeochemical processes in an aquifer system.</title>
        <authorList>
            <person name="Anantharaman K."/>
            <person name="Brown C.T."/>
            <person name="Hug L.A."/>
            <person name="Sharon I."/>
            <person name="Castelle C.J."/>
            <person name="Probst A.J."/>
            <person name="Thomas B.C."/>
            <person name="Singh A."/>
            <person name="Wilkins M.J."/>
            <person name="Karaoz U."/>
            <person name="Brodie E.L."/>
            <person name="Williams K.H."/>
            <person name="Hubbard S.S."/>
            <person name="Banfield J.F."/>
        </authorList>
    </citation>
    <scope>NUCLEOTIDE SEQUENCE [LARGE SCALE GENOMIC DNA]</scope>
</reference>
<organism evidence="6 7">
    <name type="scientific">Candidatus Muproteobacteria bacterium RIFCSPLOWO2_01_FULL_60_18</name>
    <dbReference type="NCBI Taxonomy" id="1817768"/>
    <lineage>
        <taxon>Bacteria</taxon>
        <taxon>Pseudomonadati</taxon>
        <taxon>Pseudomonadota</taxon>
        <taxon>Candidatus Muproteobacteria</taxon>
    </lineage>
</organism>
<dbReference type="SMART" id="SM00267">
    <property type="entry name" value="GGDEF"/>
    <property type="match status" value="1"/>
</dbReference>
<dbReference type="Pfam" id="PF00990">
    <property type="entry name" value="GGDEF"/>
    <property type="match status" value="1"/>
</dbReference>
<feature type="transmembrane region" description="Helical" evidence="4">
    <location>
        <begin position="85"/>
        <end position="105"/>
    </location>
</feature>
<dbReference type="FunFam" id="3.30.70.270:FF:000001">
    <property type="entry name" value="Diguanylate cyclase domain protein"/>
    <property type="match status" value="1"/>
</dbReference>
<feature type="transmembrane region" description="Helical" evidence="4">
    <location>
        <begin position="57"/>
        <end position="79"/>
    </location>
</feature>
<evidence type="ECO:0000313" key="6">
    <source>
        <dbReference type="EMBL" id="OGI52328.1"/>
    </source>
</evidence>
<dbReference type="InterPro" id="IPR029787">
    <property type="entry name" value="Nucleotide_cyclase"/>
</dbReference>
<accession>A0A1F6U4Q5</accession>
<dbReference type="EC" id="2.7.7.65" evidence="1"/>
<comment type="caution">
    <text evidence="6">The sequence shown here is derived from an EMBL/GenBank/DDBJ whole genome shotgun (WGS) entry which is preliminary data.</text>
</comment>
<protein>
    <recommendedName>
        <fullName evidence="1">diguanylate cyclase</fullName>
        <ecNumber evidence="1">2.7.7.65</ecNumber>
    </recommendedName>
</protein>
<dbReference type="GO" id="GO:1902201">
    <property type="term" value="P:negative regulation of bacterial-type flagellum-dependent cell motility"/>
    <property type="evidence" value="ECO:0007669"/>
    <property type="project" value="TreeGrafter"/>
</dbReference>
<dbReference type="GO" id="GO:0043709">
    <property type="term" value="P:cell adhesion involved in single-species biofilm formation"/>
    <property type="evidence" value="ECO:0007669"/>
    <property type="project" value="TreeGrafter"/>
</dbReference>
<comment type="catalytic activity">
    <reaction evidence="2">
        <text>2 GTP = 3',3'-c-di-GMP + 2 diphosphate</text>
        <dbReference type="Rhea" id="RHEA:24898"/>
        <dbReference type="ChEBI" id="CHEBI:33019"/>
        <dbReference type="ChEBI" id="CHEBI:37565"/>
        <dbReference type="ChEBI" id="CHEBI:58805"/>
        <dbReference type="EC" id="2.7.7.65"/>
    </reaction>
</comment>
<dbReference type="GO" id="GO:0005886">
    <property type="term" value="C:plasma membrane"/>
    <property type="evidence" value="ECO:0007669"/>
    <property type="project" value="TreeGrafter"/>
</dbReference>
<keyword evidence="4" id="KW-1133">Transmembrane helix</keyword>
<name>A0A1F6U4Q5_9PROT</name>
<dbReference type="EMBL" id="MFTC01000019">
    <property type="protein sequence ID" value="OGI52328.1"/>
    <property type="molecule type" value="Genomic_DNA"/>
</dbReference>
<dbReference type="InterPro" id="IPR043128">
    <property type="entry name" value="Rev_trsase/Diguanyl_cyclase"/>
</dbReference>
<dbReference type="Proteomes" id="UP000179037">
    <property type="component" value="Unassembled WGS sequence"/>
</dbReference>
<dbReference type="NCBIfam" id="TIGR00254">
    <property type="entry name" value="GGDEF"/>
    <property type="match status" value="1"/>
</dbReference>
<dbReference type="PROSITE" id="PS50887">
    <property type="entry name" value="GGDEF"/>
    <property type="match status" value="1"/>
</dbReference>
<feature type="domain" description="GGDEF" evidence="5">
    <location>
        <begin position="160"/>
        <end position="298"/>
    </location>
</feature>
<dbReference type="Gene3D" id="3.30.70.270">
    <property type="match status" value="1"/>
</dbReference>
<evidence type="ECO:0000313" key="7">
    <source>
        <dbReference type="Proteomes" id="UP000179037"/>
    </source>
</evidence>
<dbReference type="GO" id="GO:0052621">
    <property type="term" value="F:diguanylate cyclase activity"/>
    <property type="evidence" value="ECO:0007669"/>
    <property type="project" value="UniProtKB-EC"/>
</dbReference>
<keyword evidence="4" id="KW-0812">Transmembrane</keyword>
<feature type="transmembrane region" description="Helical" evidence="4">
    <location>
        <begin position="32"/>
        <end position="50"/>
    </location>
</feature>
<evidence type="ECO:0000256" key="4">
    <source>
        <dbReference type="SAM" id="Phobius"/>
    </source>
</evidence>
<dbReference type="SUPFAM" id="SSF55073">
    <property type="entry name" value="Nucleotide cyclase"/>
    <property type="match status" value="1"/>
</dbReference>
<dbReference type="InterPro" id="IPR050469">
    <property type="entry name" value="Diguanylate_Cyclase"/>
</dbReference>
<evidence type="ECO:0000259" key="5">
    <source>
        <dbReference type="PROSITE" id="PS50887"/>
    </source>
</evidence>
<gene>
    <name evidence="6" type="ORF">A3A87_06845</name>
</gene>
<feature type="transmembrane region" description="Helical" evidence="4">
    <location>
        <begin position="7"/>
        <end position="26"/>
    </location>
</feature>
<dbReference type="PANTHER" id="PTHR45138">
    <property type="entry name" value="REGULATORY COMPONENTS OF SENSORY TRANSDUCTION SYSTEM"/>
    <property type="match status" value="1"/>
</dbReference>
<keyword evidence="3" id="KW-0175">Coiled coil</keyword>
<dbReference type="STRING" id="1817768.A3A87_06845"/>
<sequence>MTKVADNLRYDIIALCLLLAVAVFLLDISVPLGISVAALYPLIILLSLLSTNMRVTLYTAVGCSLLLVAGIFVASTLLMPPWIVLVNRALYLVAIWITAMLGIRLEKAQQRLKMQDTQLQEANRDLEGLARHDSMTGVANRRYFDEELELECERAKRGGTPLALLMIDVDFFKPYNDIMGHQAGDVCLTSVAQAIQNTLRRPGDLVARYGGEEFAVILPITTLEGAIERAEDIRQVVRQLAIHNPAPQVNGPITISVGVACIWPGVKRAEPERLISAADAALYRAKNDGRNCVRIAQMAASPLELPAGGSQ</sequence>
<feature type="coiled-coil region" evidence="3">
    <location>
        <begin position="105"/>
        <end position="132"/>
    </location>
</feature>
<proteinExistence type="predicted"/>
<evidence type="ECO:0000256" key="2">
    <source>
        <dbReference type="ARBA" id="ARBA00034247"/>
    </source>
</evidence>
<dbReference type="PANTHER" id="PTHR45138:SF9">
    <property type="entry name" value="DIGUANYLATE CYCLASE DGCM-RELATED"/>
    <property type="match status" value="1"/>
</dbReference>
<dbReference type="AlphaFoldDB" id="A0A1F6U4Q5"/>
<evidence type="ECO:0000256" key="1">
    <source>
        <dbReference type="ARBA" id="ARBA00012528"/>
    </source>
</evidence>
<evidence type="ECO:0000256" key="3">
    <source>
        <dbReference type="SAM" id="Coils"/>
    </source>
</evidence>
<keyword evidence="4" id="KW-0472">Membrane</keyword>
<dbReference type="InterPro" id="IPR000160">
    <property type="entry name" value="GGDEF_dom"/>
</dbReference>
<dbReference type="CDD" id="cd01949">
    <property type="entry name" value="GGDEF"/>
    <property type="match status" value="1"/>
</dbReference>